<feature type="region of interest" description="Disordered" evidence="1">
    <location>
        <begin position="488"/>
        <end position="511"/>
    </location>
</feature>
<dbReference type="InterPro" id="IPR050706">
    <property type="entry name" value="Cyclic-di-GMP_PDE-like"/>
</dbReference>
<proteinExistence type="predicted"/>
<dbReference type="Gene3D" id="3.20.20.450">
    <property type="entry name" value="EAL domain"/>
    <property type="match status" value="1"/>
</dbReference>
<dbReference type="Proteomes" id="UP000293433">
    <property type="component" value="Unassembled WGS sequence"/>
</dbReference>
<dbReference type="RefSeq" id="WP_130482384.1">
    <property type="nucleotide sequence ID" value="NZ_SGWV01000010.1"/>
</dbReference>
<organism evidence="3 4">
    <name type="scientific">Sphaerotilus mobilis</name>
    <dbReference type="NCBI Taxonomy" id="47994"/>
    <lineage>
        <taxon>Bacteria</taxon>
        <taxon>Pseudomonadati</taxon>
        <taxon>Pseudomonadota</taxon>
        <taxon>Betaproteobacteria</taxon>
        <taxon>Burkholderiales</taxon>
        <taxon>Sphaerotilaceae</taxon>
        <taxon>Sphaerotilus</taxon>
    </lineage>
</organism>
<comment type="caution">
    <text evidence="3">The sequence shown here is derived from an EMBL/GenBank/DDBJ whole genome shotgun (WGS) entry which is preliminary data.</text>
</comment>
<reference evidence="3 4" key="1">
    <citation type="submission" date="2019-02" db="EMBL/GenBank/DDBJ databases">
        <title>Genomic Encyclopedia of Type Strains, Phase IV (KMG-IV): sequencing the most valuable type-strain genomes for metagenomic binning, comparative biology and taxonomic classification.</title>
        <authorList>
            <person name="Goeker M."/>
        </authorList>
    </citation>
    <scope>NUCLEOTIDE SEQUENCE [LARGE SCALE GENOMIC DNA]</scope>
    <source>
        <strain evidence="3 4">DSM 10617</strain>
    </source>
</reference>
<protein>
    <submittedName>
        <fullName evidence="3">C-di-GMP-related signal transduction protein</fullName>
    </submittedName>
</protein>
<evidence type="ECO:0000313" key="4">
    <source>
        <dbReference type="Proteomes" id="UP000293433"/>
    </source>
</evidence>
<dbReference type="OrthoDB" id="9804751at2"/>
<dbReference type="SMART" id="SM00052">
    <property type="entry name" value="EAL"/>
    <property type="match status" value="1"/>
</dbReference>
<dbReference type="AlphaFoldDB" id="A0A4Q7LGR5"/>
<accession>A0A4Q7LGR5</accession>
<evidence type="ECO:0000259" key="2">
    <source>
        <dbReference type="SMART" id="SM00052"/>
    </source>
</evidence>
<keyword evidence="4" id="KW-1185">Reference proteome</keyword>
<name>A0A4Q7LGR5_9BURK</name>
<dbReference type="PANTHER" id="PTHR33121:SF70">
    <property type="entry name" value="SIGNALING PROTEIN YKOW"/>
    <property type="match status" value="1"/>
</dbReference>
<dbReference type="GO" id="GO:0071111">
    <property type="term" value="F:cyclic-guanylate-specific phosphodiesterase activity"/>
    <property type="evidence" value="ECO:0007669"/>
    <property type="project" value="InterPro"/>
</dbReference>
<dbReference type="PANTHER" id="PTHR33121">
    <property type="entry name" value="CYCLIC DI-GMP PHOSPHODIESTERASE PDEF"/>
    <property type="match status" value="1"/>
</dbReference>
<evidence type="ECO:0000313" key="3">
    <source>
        <dbReference type="EMBL" id="RZS52897.1"/>
    </source>
</evidence>
<evidence type="ECO:0000256" key="1">
    <source>
        <dbReference type="SAM" id="MobiDB-lite"/>
    </source>
</evidence>
<dbReference type="EMBL" id="SGWV01000010">
    <property type="protein sequence ID" value="RZS52897.1"/>
    <property type="molecule type" value="Genomic_DNA"/>
</dbReference>
<dbReference type="SUPFAM" id="SSF141868">
    <property type="entry name" value="EAL domain-like"/>
    <property type="match status" value="1"/>
</dbReference>
<dbReference type="InterPro" id="IPR001633">
    <property type="entry name" value="EAL_dom"/>
</dbReference>
<dbReference type="InterPro" id="IPR035919">
    <property type="entry name" value="EAL_sf"/>
</dbReference>
<sequence length="511" mass="55194">MHTTLPMPTRPFEPDDVAPPSNVLSWALRSGSSARRDPGVQRLLHQAGVPLQPQAAPHQPAAPERVARRVGLQAIVDVDGRARGYELLYRDAGRLDAGGIVNGLHATCEVLATAVLDLGLPRRARGLSFFVNVDRETLMSPLVEAITPAWGVVELLETIPATADVRQRVQDLRQRGMRFALDDIDTLDDSRWALIDLVEVIKIDWQTVRPVDLPLMMARAHSHGVQVLAEKVETAGDLAAARVLGADLVQGHAIARPDVILAPGLPATSALALRRTRLLLQHGASNESVATALAMDPATALRIWQLADQDGAGAGTEDRPNVLADLVADLPRPVLQAWLSVLQVADAGVIDKSWTYAGLAQARLMKVLARRVSPTEPALAEEAFLLGLLDHYRTTLGIAYRDPDLGVRAGARLERAMRDRKGLLGAVLEFAQGQYRQPTGWLPGPLAAMPGLATALRSIYQEAHLWAKERSQNGSVLQSVADLAVRQRPARSTGASVRSLASAPPTTRRRT</sequence>
<gene>
    <name evidence="3" type="ORF">EV685_2518</name>
</gene>
<feature type="domain" description="EAL" evidence="2">
    <location>
        <begin position="45"/>
        <end position="262"/>
    </location>
</feature>
<dbReference type="Pfam" id="PF00563">
    <property type="entry name" value="EAL"/>
    <property type="match status" value="1"/>
</dbReference>